<dbReference type="GO" id="GO:0009279">
    <property type="term" value="C:cell outer membrane"/>
    <property type="evidence" value="ECO:0007669"/>
    <property type="project" value="UniProtKB-SubCell"/>
</dbReference>
<organism evidence="14 15">
    <name type="scientific">Photobacterium lutimaris</name>
    <dbReference type="NCBI Taxonomy" id="388278"/>
    <lineage>
        <taxon>Bacteria</taxon>
        <taxon>Pseudomonadati</taxon>
        <taxon>Pseudomonadota</taxon>
        <taxon>Gammaproteobacteria</taxon>
        <taxon>Vibrionales</taxon>
        <taxon>Vibrionaceae</taxon>
        <taxon>Photobacterium</taxon>
    </lineage>
</organism>
<evidence type="ECO:0000256" key="9">
    <source>
        <dbReference type="ARBA" id="ARBA00033063"/>
    </source>
</evidence>
<evidence type="ECO:0000256" key="3">
    <source>
        <dbReference type="ARBA" id="ARBA00015419"/>
    </source>
</evidence>
<accession>A0A2T3IR68</accession>
<dbReference type="EMBL" id="PYMH01000015">
    <property type="protein sequence ID" value="PSU30846.1"/>
    <property type="molecule type" value="Genomic_DNA"/>
</dbReference>
<feature type="domain" description="TamA POTRA" evidence="13">
    <location>
        <begin position="26"/>
        <end position="96"/>
    </location>
</feature>
<evidence type="ECO:0000259" key="12">
    <source>
        <dbReference type="Pfam" id="PF01103"/>
    </source>
</evidence>
<keyword evidence="5" id="KW-0812">Transmembrane</keyword>
<evidence type="ECO:0000256" key="10">
    <source>
        <dbReference type="ARBA" id="ARBA00093548"/>
    </source>
</evidence>
<evidence type="ECO:0000256" key="8">
    <source>
        <dbReference type="ARBA" id="ARBA00023237"/>
    </source>
</evidence>
<dbReference type="Proteomes" id="UP000241222">
    <property type="component" value="Unassembled WGS sequence"/>
</dbReference>
<evidence type="ECO:0000256" key="11">
    <source>
        <dbReference type="SAM" id="SignalP"/>
    </source>
</evidence>
<protein>
    <recommendedName>
        <fullName evidence="3">Translocation and assembly module subunit TamA</fullName>
    </recommendedName>
    <alternativeName>
        <fullName evidence="9">Autotransporter assembly factor TamA</fullName>
    </alternativeName>
</protein>
<sequence>MNIPFLRYGLATLALTVAIPASAATSLKIKGLKGSLKDNVDAYVSAIPENDYSTSLRFREQLEGEIRDALKALGRYNPNIIFSEAEDSSELIVQVEAGPKTTITRSNIVLTGMAKDDPDFIALVRTSGLGVSQTLNHGKYESLKSSLISLALRKGYFDGELKVSRLEVVPSRNEAFITIEYASGQRYNFGETVFEGSQIELDRLESLMPYEEGDPYLASTLGEFNQRLSNVGWFSSIFVGGEIANLKDEEIPVSVVVKPQVKNQIETGIGYSTDVGPRLKFNWRKPWLNSKGHSLSIKTELSEIQPKIEATYKIPLDDVLNDYYQIVGGIRYVDNHDTISTETNLAVERHWRLESGWKRIASMRLLYEDYTQGKTESGNLFMVIPGISYDKTRLRGGAMPTWGDKQLISIEYSDPVLGSDTRLTRLRGRSAWIRSSGDNHRGLFRVDGGAVFAESLTDIPPSMRFFIGGDNSLRGYSYESISPRNELGLREGGKYMLTSSLEYQYRVYGNWWGAVFYDYGSAWNDSPEWLAGTGVGVRWASPVGPIRVDFAWGLDKEKDKFQLHFVLGPEI</sequence>
<reference evidence="14 15" key="1">
    <citation type="submission" date="2018-03" db="EMBL/GenBank/DDBJ databases">
        <title>Whole genome sequencing of Histamine producing bacteria.</title>
        <authorList>
            <person name="Butler K."/>
        </authorList>
    </citation>
    <scope>NUCLEOTIDE SEQUENCE [LARGE SCALE GENOMIC DNA]</scope>
    <source>
        <strain evidence="14 15">JCM 13586</strain>
    </source>
</reference>
<feature type="signal peptide" evidence="11">
    <location>
        <begin position="1"/>
        <end position="23"/>
    </location>
</feature>
<dbReference type="PANTHER" id="PTHR12815">
    <property type="entry name" value="SORTING AND ASSEMBLY MACHINERY SAMM50 PROTEIN FAMILY MEMBER"/>
    <property type="match status" value="1"/>
</dbReference>
<evidence type="ECO:0000313" key="14">
    <source>
        <dbReference type="EMBL" id="PSU30846.1"/>
    </source>
</evidence>
<feature type="chain" id="PRO_5015427169" description="Translocation and assembly module subunit TamA" evidence="11">
    <location>
        <begin position="24"/>
        <end position="571"/>
    </location>
</feature>
<comment type="subunit">
    <text evidence="10">Interacts with TamB to form the translocation and assembly module (TAM).</text>
</comment>
<evidence type="ECO:0000256" key="5">
    <source>
        <dbReference type="ARBA" id="ARBA00022692"/>
    </source>
</evidence>
<comment type="subcellular location">
    <subcellularLocation>
        <location evidence="1">Cell outer membrane</location>
    </subcellularLocation>
</comment>
<comment type="caution">
    <text evidence="14">The sequence shown here is derived from an EMBL/GenBank/DDBJ whole genome shotgun (WGS) entry which is preliminary data.</text>
</comment>
<evidence type="ECO:0000256" key="4">
    <source>
        <dbReference type="ARBA" id="ARBA00022452"/>
    </source>
</evidence>
<evidence type="ECO:0000256" key="6">
    <source>
        <dbReference type="ARBA" id="ARBA00022729"/>
    </source>
</evidence>
<keyword evidence="15" id="KW-1185">Reference proteome</keyword>
<dbReference type="Pfam" id="PF01103">
    <property type="entry name" value="Omp85"/>
    <property type="match status" value="1"/>
</dbReference>
<evidence type="ECO:0000256" key="7">
    <source>
        <dbReference type="ARBA" id="ARBA00023136"/>
    </source>
</evidence>
<keyword evidence="6 11" id="KW-0732">Signal</keyword>
<dbReference type="Gene3D" id="2.40.160.50">
    <property type="entry name" value="membrane protein fhac: a member of the omp85/tpsb transporter family"/>
    <property type="match status" value="1"/>
</dbReference>
<dbReference type="PANTHER" id="PTHR12815:SF47">
    <property type="entry name" value="TRANSLOCATION AND ASSEMBLY MODULE SUBUNIT TAMA"/>
    <property type="match status" value="1"/>
</dbReference>
<feature type="domain" description="Bacterial surface antigen (D15)" evidence="12">
    <location>
        <begin position="264"/>
        <end position="568"/>
    </location>
</feature>
<evidence type="ECO:0000256" key="2">
    <source>
        <dbReference type="ARBA" id="ARBA00010248"/>
    </source>
</evidence>
<dbReference type="InterPro" id="IPR000184">
    <property type="entry name" value="Bac_surfAg_D15"/>
</dbReference>
<gene>
    <name evidence="14" type="ORF">C9I99_22540</name>
</gene>
<dbReference type="AlphaFoldDB" id="A0A2T3IR68"/>
<dbReference type="InterPro" id="IPR039910">
    <property type="entry name" value="D15-like"/>
</dbReference>
<dbReference type="OrthoDB" id="9769707at2"/>
<keyword evidence="4" id="KW-1134">Transmembrane beta strand</keyword>
<evidence type="ECO:0000256" key="1">
    <source>
        <dbReference type="ARBA" id="ARBA00004442"/>
    </source>
</evidence>
<keyword evidence="7" id="KW-0472">Membrane</keyword>
<dbReference type="Gene3D" id="3.10.20.310">
    <property type="entry name" value="membrane protein fhac"/>
    <property type="match status" value="3"/>
</dbReference>
<comment type="similarity">
    <text evidence="2">Belongs to the TamA family.</text>
</comment>
<name>A0A2T3IR68_9GAMM</name>
<dbReference type="Pfam" id="PF17243">
    <property type="entry name" value="POTRA_TamA_1"/>
    <property type="match status" value="1"/>
</dbReference>
<evidence type="ECO:0000313" key="15">
    <source>
        <dbReference type="Proteomes" id="UP000241222"/>
    </source>
</evidence>
<dbReference type="GO" id="GO:0009306">
    <property type="term" value="P:protein secretion"/>
    <property type="evidence" value="ECO:0007669"/>
    <property type="project" value="TreeGrafter"/>
</dbReference>
<evidence type="ECO:0000259" key="13">
    <source>
        <dbReference type="Pfam" id="PF17243"/>
    </source>
</evidence>
<keyword evidence="8" id="KW-0998">Cell outer membrane</keyword>
<proteinExistence type="inferred from homology"/>
<dbReference type="GO" id="GO:0097347">
    <property type="term" value="C:TAM protein secretion complex"/>
    <property type="evidence" value="ECO:0007669"/>
    <property type="project" value="TreeGrafter"/>
</dbReference>
<dbReference type="InterPro" id="IPR035243">
    <property type="entry name" value="TamA_POTRA_Dom_1"/>
</dbReference>
<dbReference type="RefSeq" id="WP_107351092.1">
    <property type="nucleotide sequence ID" value="NZ_PYMH01000015.1"/>
</dbReference>